<evidence type="ECO:0000256" key="6">
    <source>
        <dbReference type="SAM" id="MobiDB-lite"/>
    </source>
</evidence>
<organism evidence="8 9">
    <name type="scientific">Candidatus Merdivivens faecigallinarum</name>
    <dbReference type="NCBI Taxonomy" id="2840871"/>
    <lineage>
        <taxon>Bacteria</taxon>
        <taxon>Pseudomonadati</taxon>
        <taxon>Bacteroidota</taxon>
        <taxon>Bacteroidia</taxon>
        <taxon>Bacteroidales</taxon>
        <taxon>Muribaculaceae</taxon>
        <taxon>Muribaculaceae incertae sedis</taxon>
        <taxon>Candidatus Merdivivens</taxon>
    </lineage>
</organism>
<protein>
    <recommendedName>
        <fullName evidence="5">Cell division protein FtsA</fullName>
    </recommendedName>
</protein>
<dbReference type="PANTHER" id="PTHR32432:SF4">
    <property type="entry name" value="CELL DIVISION PROTEIN FTSA"/>
    <property type="match status" value="1"/>
</dbReference>
<comment type="subcellular location">
    <subcellularLocation>
        <location evidence="5">Cell membrane</location>
        <topology evidence="5">Peripheral membrane protein</topology>
        <orientation evidence="5">Cytoplasmic side</orientation>
    </subcellularLocation>
    <text evidence="5">Localizes to the Z ring in an FtsZ-dependent manner. Targeted to the membrane through a conserved C-terminal amphipathic helix.</text>
</comment>
<dbReference type="NCBIfam" id="TIGR01174">
    <property type="entry name" value="ftsA"/>
    <property type="match status" value="1"/>
</dbReference>
<comment type="subunit">
    <text evidence="5">Self-interacts. Interacts with FtsZ.</text>
</comment>
<feature type="domain" description="SHS2" evidence="7">
    <location>
        <begin position="6"/>
        <end position="195"/>
    </location>
</feature>
<keyword evidence="3 5" id="KW-0472">Membrane</keyword>
<evidence type="ECO:0000313" key="8">
    <source>
        <dbReference type="EMBL" id="MBO8481168.1"/>
    </source>
</evidence>
<evidence type="ECO:0000256" key="4">
    <source>
        <dbReference type="ARBA" id="ARBA00023306"/>
    </source>
</evidence>
<reference evidence="8" key="2">
    <citation type="journal article" date="2021" name="PeerJ">
        <title>Extensive microbial diversity within the chicken gut microbiome revealed by metagenomics and culture.</title>
        <authorList>
            <person name="Gilroy R."/>
            <person name="Ravi A."/>
            <person name="Getino M."/>
            <person name="Pursley I."/>
            <person name="Horton D.L."/>
            <person name="Alikhan N.F."/>
            <person name="Baker D."/>
            <person name="Gharbi K."/>
            <person name="Hall N."/>
            <person name="Watson M."/>
            <person name="Adriaenssens E.M."/>
            <person name="Foster-Nyarko E."/>
            <person name="Jarju S."/>
            <person name="Secka A."/>
            <person name="Antonio M."/>
            <person name="Oren A."/>
            <person name="Chaudhuri R.R."/>
            <person name="La Ragione R."/>
            <person name="Hildebrand F."/>
            <person name="Pallen M.J."/>
        </authorList>
    </citation>
    <scope>NUCLEOTIDE SEQUENCE</scope>
    <source>
        <strain evidence="8">B3-2255</strain>
    </source>
</reference>
<feature type="region of interest" description="Disordered" evidence="6">
    <location>
        <begin position="404"/>
        <end position="486"/>
    </location>
</feature>
<dbReference type="Pfam" id="PF14450">
    <property type="entry name" value="FtsA"/>
    <property type="match status" value="1"/>
</dbReference>
<dbReference type="PIRSF" id="PIRSF003101">
    <property type="entry name" value="FtsA"/>
    <property type="match status" value="1"/>
</dbReference>
<dbReference type="SUPFAM" id="SSF53067">
    <property type="entry name" value="Actin-like ATPase domain"/>
    <property type="match status" value="2"/>
</dbReference>
<dbReference type="InterPro" id="IPR003494">
    <property type="entry name" value="SHS2_FtsA"/>
</dbReference>
<dbReference type="GO" id="GO:0032153">
    <property type="term" value="C:cell division site"/>
    <property type="evidence" value="ECO:0007669"/>
    <property type="project" value="UniProtKB-UniRule"/>
</dbReference>
<evidence type="ECO:0000256" key="2">
    <source>
        <dbReference type="ARBA" id="ARBA00022618"/>
    </source>
</evidence>
<keyword evidence="4 5" id="KW-0131">Cell cycle</keyword>
<dbReference type="HAMAP" id="MF_02033">
    <property type="entry name" value="FtsA"/>
    <property type="match status" value="1"/>
</dbReference>
<dbReference type="GO" id="GO:0009898">
    <property type="term" value="C:cytoplasmic side of plasma membrane"/>
    <property type="evidence" value="ECO:0007669"/>
    <property type="project" value="UniProtKB-UniRule"/>
</dbReference>
<dbReference type="PANTHER" id="PTHR32432">
    <property type="entry name" value="CELL DIVISION PROTEIN FTSA-RELATED"/>
    <property type="match status" value="1"/>
</dbReference>
<feature type="compositionally biased region" description="Basic and acidic residues" evidence="6">
    <location>
        <begin position="447"/>
        <end position="471"/>
    </location>
</feature>
<reference evidence="8" key="1">
    <citation type="submission" date="2020-10" db="EMBL/GenBank/DDBJ databases">
        <authorList>
            <person name="Gilroy R."/>
        </authorList>
    </citation>
    <scope>NUCLEOTIDE SEQUENCE</scope>
    <source>
        <strain evidence="8">B3-2255</strain>
    </source>
</reference>
<evidence type="ECO:0000256" key="3">
    <source>
        <dbReference type="ARBA" id="ARBA00023136"/>
    </source>
</evidence>
<comment type="caution">
    <text evidence="8">The sequence shown here is derived from an EMBL/GenBank/DDBJ whole genome shotgun (WGS) entry which is preliminary data.</text>
</comment>
<evidence type="ECO:0000313" key="9">
    <source>
        <dbReference type="Proteomes" id="UP000823772"/>
    </source>
</evidence>
<dbReference type="GO" id="GO:0043093">
    <property type="term" value="P:FtsZ-dependent cytokinesis"/>
    <property type="evidence" value="ECO:0007669"/>
    <property type="project" value="UniProtKB-UniRule"/>
</dbReference>
<proteinExistence type="inferred from homology"/>
<dbReference type="InterPro" id="IPR050696">
    <property type="entry name" value="FtsA/MreB"/>
</dbReference>
<dbReference type="Gene3D" id="3.30.420.40">
    <property type="match status" value="1"/>
</dbReference>
<comment type="function">
    <text evidence="5">Cell division protein that is involved in the assembly of the Z ring. May serve as a membrane anchor for the Z ring.</text>
</comment>
<evidence type="ECO:0000256" key="1">
    <source>
        <dbReference type="ARBA" id="ARBA00022475"/>
    </source>
</evidence>
<dbReference type="InterPro" id="IPR020823">
    <property type="entry name" value="Cell_div_FtsA"/>
</dbReference>
<name>A0A9D9J0Z2_9BACT</name>
<evidence type="ECO:0000259" key="7">
    <source>
        <dbReference type="SMART" id="SM00842"/>
    </source>
</evidence>
<keyword evidence="2 5" id="KW-0132">Cell division</keyword>
<evidence type="ECO:0000256" key="5">
    <source>
        <dbReference type="HAMAP-Rule" id="MF_02033"/>
    </source>
</evidence>
<gene>
    <name evidence="5 8" type="primary">ftsA</name>
    <name evidence="8" type="ORF">IAC87_01315</name>
</gene>
<dbReference type="EMBL" id="JADILY010000021">
    <property type="protein sequence ID" value="MBO8481168.1"/>
    <property type="molecule type" value="Genomic_DNA"/>
</dbReference>
<accession>A0A9D9J0Z2</accession>
<dbReference type="Proteomes" id="UP000823772">
    <property type="component" value="Unassembled WGS sequence"/>
</dbReference>
<sequence length="486" mass="53598">MEEKFITIVDIGSYRTAACTAKIEGRNIDIAAYKDAPSDGVRHGRVFNPLRASTVVKSLLTDIERQLGIKISKVVTGIPGYGINTRSITLKNDRTSPDDFITSDELNSMTELAYSRTEDENERVYCVIPQSYRIGDAMEIPYDDAIGMSGPSIEGKYRIFAGNKAVFDSNEKTFKAIDIEIAGKYLYPMASAESTLLGQEKQNGVALIEFGGNTANLVIYYKNIIRYMYTLPFGGKNITDDIANECKITASLAESIKRDFGSAMPEKLSINAEKSLQIKSRSQRDIEIPIKYLSEIIEARCKEIFDALLYKIEESGYADLLSSGIVLTGGSANLLNISDYLKTASGYSVRRAMPVGKFSYTGFPKLSDFSSSAISGLLALAWEDCIGFEDSYNTAGTTVEDIRTVREPDTADNAGSNEETCENGETARNDSSENSGTTWIKGLFGGMKKDKVDKKKDKGDKKKEDRKKDNRFSGFSGILFEDDDNI</sequence>
<comment type="similarity">
    <text evidence="5">Belongs to the FtsA/MreB family.</text>
</comment>
<dbReference type="AlphaFoldDB" id="A0A9D9J0Z2"/>
<keyword evidence="1 5" id="KW-1003">Cell membrane</keyword>
<dbReference type="InterPro" id="IPR043129">
    <property type="entry name" value="ATPase_NBD"/>
</dbReference>
<dbReference type="SMART" id="SM00842">
    <property type="entry name" value="FtsA"/>
    <property type="match status" value="1"/>
</dbReference>